<protein>
    <submittedName>
        <fullName evidence="3">Uncharacterized protein</fullName>
    </submittedName>
</protein>
<evidence type="ECO:0000313" key="6">
    <source>
        <dbReference type="Proteomes" id="UP000046680"/>
    </source>
</evidence>
<evidence type="ECO:0000313" key="2">
    <source>
        <dbReference type="EMBL" id="CNV80879.1"/>
    </source>
</evidence>
<evidence type="ECO:0000313" key="5">
    <source>
        <dbReference type="Proteomes" id="UP000039217"/>
    </source>
</evidence>
<dbReference type="EMBL" id="CGCX01002509">
    <property type="protein sequence ID" value="CFS12799.1"/>
    <property type="molecule type" value="Genomic_DNA"/>
</dbReference>
<dbReference type="Proteomes" id="UP000046680">
    <property type="component" value="Unassembled WGS sequence"/>
</dbReference>
<dbReference type="EMBL" id="CSAE01000610">
    <property type="protein sequence ID" value="COW62719.1"/>
    <property type="molecule type" value="Genomic_DNA"/>
</dbReference>
<dbReference type="Proteomes" id="UP000038802">
    <property type="component" value="Unassembled WGS sequence"/>
</dbReference>
<name>A0A0T9YRR6_MYCTX</name>
<dbReference type="Proteomes" id="UP000039217">
    <property type="component" value="Unassembled WGS sequence"/>
</dbReference>
<organism evidence="3 4">
    <name type="scientific">Mycobacterium tuberculosis</name>
    <dbReference type="NCBI Taxonomy" id="1773"/>
    <lineage>
        <taxon>Bacteria</taxon>
        <taxon>Bacillati</taxon>
        <taxon>Actinomycetota</taxon>
        <taxon>Actinomycetes</taxon>
        <taxon>Mycobacteriales</taxon>
        <taxon>Mycobacteriaceae</taxon>
        <taxon>Mycobacterium</taxon>
        <taxon>Mycobacterium tuberculosis complex</taxon>
    </lineage>
</organism>
<gene>
    <name evidence="1" type="ORF">ERS007657_04154</name>
    <name evidence="2" type="ORF">ERS007661_03112</name>
    <name evidence="3" type="ORF">ERS007703_03952</name>
</gene>
<evidence type="ECO:0000313" key="3">
    <source>
        <dbReference type="EMBL" id="COW62719.1"/>
    </source>
</evidence>
<accession>A0A0T9YRR6</accession>
<evidence type="ECO:0000313" key="1">
    <source>
        <dbReference type="EMBL" id="CFS12799.1"/>
    </source>
</evidence>
<evidence type="ECO:0000313" key="4">
    <source>
        <dbReference type="Proteomes" id="UP000038802"/>
    </source>
</evidence>
<reference evidence="3" key="2">
    <citation type="submission" date="2015-03" db="EMBL/GenBank/DDBJ databases">
        <authorList>
            <person name="Murphy D."/>
        </authorList>
    </citation>
    <scope>NUCLEOTIDE SEQUENCE [LARGE SCALE GENOMIC DNA]</scope>
    <source>
        <strain evidence="3">K00500041</strain>
    </source>
</reference>
<dbReference type="AlphaFoldDB" id="A0A0T9YRR6"/>
<dbReference type="EMBL" id="CQQC01001280">
    <property type="protein sequence ID" value="CNV80879.1"/>
    <property type="molecule type" value="Genomic_DNA"/>
</dbReference>
<reference evidence="4 5" key="1">
    <citation type="submission" date="2015-03" db="EMBL/GenBank/DDBJ databases">
        <authorList>
            <consortium name="Pathogen Informatics"/>
        </authorList>
    </citation>
    <scope>NUCLEOTIDE SEQUENCE [LARGE SCALE GENOMIC DNA]</scope>
    <source>
        <strain evidence="1 6">C09601061</strain>
        <strain evidence="2 5">D00501624</strain>
        <strain evidence="4">K00500041</strain>
    </source>
</reference>
<sequence length="32" mass="3265">MLGETALIRTPYSAASIALHRVNAITPALAAA</sequence>
<proteinExistence type="predicted"/>